<name>A0ABT5I3S6_VOGIN</name>
<dbReference type="PIRSF" id="PIRSF006232">
    <property type="entry name" value="Pirin"/>
    <property type="match status" value="1"/>
</dbReference>
<dbReference type="PANTHER" id="PTHR43594">
    <property type="entry name" value="QUERCETIN 2,3-DIOXYGENASE"/>
    <property type="match status" value="1"/>
</dbReference>
<evidence type="ECO:0000256" key="1">
    <source>
        <dbReference type="ARBA" id="ARBA00008416"/>
    </source>
</evidence>
<sequence length="289" mass="30876">MKPVLGVYSAPQTHWVGDGFPVRTLFSYQSLGQHLSPFLLLDLAGPAVFSPSERRRGVGQHPHRGFETVTIVYQGELEHRDSVGGGGLIGPGDVQWMTAGAGILHEEFHSASFTHGGGTLEMAQLWVNLPARHKMAPPAYQTILNQDIPALPLPQEAGSVRLIAGGFAGHVGPARTFSAMDVWDVRLHKNRQANLPLHNGRSAAIIVLRGLVRLGGSIVGDGQWALLGPNGDDAQIEADVDSSLLLLSGEPLNEPIAGHGPFVMNSDEEIRQAFLDLHLGVFGQITGPS</sequence>
<feature type="domain" description="Pirin N-terminal" evidence="3">
    <location>
        <begin position="22"/>
        <end position="127"/>
    </location>
</feature>
<comment type="similarity">
    <text evidence="1 2">Belongs to the pirin family.</text>
</comment>
<evidence type="ECO:0000259" key="4">
    <source>
        <dbReference type="Pfam" id="PF05726"/>
    </source>
</evidence>
<dbReference type="InterPro" id="IPR011051">
    <property type="entry name" value="RmlC_Cupin_sf"/>
</dbReference>
<dbReference type="Pfam" id="PF02678">
    <property type="entry name" value="Pirin"/>
    <property type="match status" value="1"/>
</dbReference>
<dbReference type="Pfam" id="PF05726">
    <property type="entry name" value="Pirin_C"/>
    <property type="match status" value="1"/>
</dbReference>
<keyword evidence="6" id="KW-1185">Reference proteome</keyword>
<dbReference type="SUPFAM" id="SSF51182">
    <property type="entry name" value="RmlC-like cupins"/>
    <property type="match status" value="1"/>
</dbReference>
<dbReference type="InterPro" id="IPR053186">
    <property type="entry name" value="QDO-related"/>
</dbReference>
<evidence type="ECO:0000313" key="6">
    <source>
        <dbReference type="Proteomes" id="UP001221566"/>
    </source>
</evidence>
<proteinExistence type="inferred from homology"/>
<reference evidence="5 6" key="1">
    <citation type="submission" date="2023-01" db="EMBL/GenBank/DDBJ databases">
        <title>Novel species of the genus Vogesella isolated from rivers.</title>
        <authorList>
            <person name="Lu H."/>
        </authorList>
    </citation>
    <scope>NUCLEOTIDE SEQUENCE [LARGE SCALE GENOMIC DNA]</scope>
    <source>
        <strain evidence="5 6">SH7W</strain>
    </source>
</reference>
<evidence type="ECO:0000259" key="3">
    <source>
        <dbReference type="Pfam" id="PF02678"/>
    </source>
</evidence>
<protein>
    <submittedName>
        <fullName evidence="5">Pirin family protein</fullName>
    </submittedName>
</protein>
<evidence type="ECO:0000313" key="5">
    <source>
        <dbReference type="EMBL" id="MDC7690672.1"/>
    </source>
</evidence>
<feature type="domain" description="Pirin C-terminal" evidence="4">
    <location>
        <begin position="182"/>
        <end position="283"/>
    </location>
</feature>
<accession>A0ABT5I3S6</accession>
<dbReference type="PANTHER" id="PTHR43594:SF1">
    <property type="entry name" value="QUERCETIN 2,3-DIOXYGENASE PA2418-RELATED"/>
    <property type="match status" value="1"/>
</dbReference>
<dbReference type="RefSeq" id="WP_272802911.1">
    <property type="nucleotide sequence ID" value="NZ_JAQQKY010000004.1"/>
</dbReference>
<dbReference type="InterPro" id="IPR008778">
    <property type="entry name" value="Pirin_C_dom"/>
</dbReference>
<gene>
    <name evidence="5" type="ORF">PQU93_07730</name>
</gene>
<dbReference type="EMBL" id="JAQQKY010000004">
    <property type="protein sequence ID" value="MDC7690672.1"/>
    <property type="molecule type" value="Genomic_DNA"/>
</dbReference>
<dbReference type="InterPro" id="IPR003829">
    <property type="entry name" value="Pirin_N_dom"/>
</dbReference>
<dbReference type="CDD" id="cd02909">
    <property type="entry name" value="cupin_pirin_N"/>
    <property type="match status" value="1"/>
</dbReference>
<dbReference type="InterPro" id="IPR014710">
    <property type="entry name" value="RmlC-like_jellyroll"/>
</dbReference>
<comment type="caution">
    <text evidence="5">The sequence shown here is derived from an EMBL/GenBank/DDBJ whole genome shotgun (WGS) entry which is preliminary data.</text>
</comment>
<organism evidence="5 6">
    <name type="scientific">Vogesella indigofera</name>
    <name type="common">Pseudomonas indigofera</name>
    <dbReference type="NCBI Taxonomy" id="45465"/>
    <lineage>
        <taxon>Bacteria</taxon>
        <taxon>Pseudomonadati</taxon>
        <taxon>Pseudomonadota</taxon>
        <taxon>Betaproteobacteria</taxon>
        <taxon>Neisseriales</taxon>
        <taxon>Chromobacteriaceae</taxon>
        <taxon>Vogesella</taxon>
    </lineage>
</organism>
<dbReference type="Gene3D" id="2.60.120.10">
    <property type="entry name" value="Jelly Rolls"/>
    <property type="match status" value="2"/>
</dbReference>
<dbReference type="CDD" id="cd02247">
    <property type="entry name" value="cupin_pirin_C"/>
    <property type="match status" value="1"/>
</dbReference>
<dbReference type="Proteomes" id="UP001221566">
    <property type="component" value="Unassembled WGS sequence"/>
</dbReference>
<evidence type="ECO:0000256" key="2">
    <source>
        <dbReference type="RuleBase" id="RU003457"/>
    </source>
</evidence>
<dbReference type="InterPro" id="IPR012093">
    <property type="entry name" value="Pirin"/>
</dbReference>